<sequence>MKKNMLWNSAGSFIRTACYWLLTVVVIRFSDDYDAAGALALAMSIVNLFSPIADFKLRAYAITDVSAERSAREYVGIRAVTTLVTYCASLVYVVATCNLKLFWILSIYIAAQLIYTFGDGYHAVHQRALRMDYIGISYGMQGIVSLAVFSVSMWLSSSLIIAVSSLLVAAIGITFMYDFPTARTLEDVSPRIDWKDLSRLLLKMTPLMLVSIMLNSVGLFPRQYLLSKFGEGALGIYSAVAAPVIIVQISAGYITYPLLGRMAELFRSDKALAKKLQRRVIMAVLGVAVLSAILFLIIGEEILALIFGDSIRPHTYLIQPALLLSFITAIAWYFNDLLFALRDFTGCLAGSVIAALTTVLLTCPLTPIFKMNAPSVIGILAYLAALTVWGVFYVKDFRALEVKESDPEEPEGV</sequence>
<proteinExistence type="predicted"/>
<keyword evidence="5 6" id="KW-0472">Membrane</keyword>
<keyword evidence="3 6" id="KW-0812">Transmembrane</keyword>
<feature type="transmembrane region" description="Helical" evidence="6">
    <location>
        <begin position="280"/>
        <end position="308"/>
    </location>
</feature>
<feature type="transmembrane region" description="Helical" evidence="6">
    <location>
        <begin position="346"/>
        <end position="369"/>
    </location>
</feature>
<accession>A0AB34WXR7</accession>
<evidence type="ECO:0000256" key="6">
    <source>
        <dbReference type="SAM" id="Phobius"/>
    </source>
</evidence>
<feature type="transmembrane region" description="Helical" evidence="6">
    <location>
        <begin position="375"/>
        <end position="394"/>
    </location>
</feature>
<dbReference type="EMBL" id="LSDN01000023">
    <property type="protein sequence ID" value="KXB79678.1"/>
    <property type="molecule type" value="Genomic_DNA"/>
</dbReference>
<comment type="subcellular location">
    <subcellularLocation>
        <location evidence="1">Cell membrane</location>
        <topology evidence="1">Multi-pass membrane protein</topology>
    </subcellularLocation>
</comment>
<feature type="transmembrane region" description="Helical" evidence="6">
    <location>
        <begin position="133"/>
        <end position="153"/>
    </location>
</feature>
<name>A0AB34WXR7_9ACTO</name>
<feature type="transmembrane region" description="Helical" evidence="6">
    <location>
        <begin position="35"/>
        <end position="55"/>
    </location>
</feature>
<protein>
    <submittedName>
        <fullName evidence="7">ATP synthase F0, A subunit</fullName>
    </submittedName>
</protein>
<feature type="transmembrane region" description="Helical" evidence="6">
    <location>
        <begin position="200"/>
        <end position="220"/>
    </location>
</feature>
<gene>
    <name evidence="7" type="ORF">HMPREF1862_01715</name>
</gene>
<evidence type="ECO:0000256" key="3">
    <source>
        <dbReference type="ARBA" id="ARBA00022692"/>
    </source>
</evidence>
<keyword evidence="4 6" id="KW-1133">Transmembrane helix</keyword>
<dbReference type="InterPro" id="IPR050833">
    <property type="entry name" value="Poly_Biosynth_Transport"/>
</dbReference>
<dbReference type="PANTHER" id="PTHR30250:SF11">
    <property type="entry name" value="O-ANTIGEN TRANSPORTER-RELATED"/>
    <property type="match status" value="1"/>
</dbReference>
<evidence type="ECO:0000313" key="7">
    <source>
        <dbReference type="EMBL" id="KXB79678.1"/>
    </source>
</evidence>
<feature type="transmembrane region" description="Helical" evidence="6">
    <location>
        <begin position="12"/>
        <end position="29"/>
    </location>
</feature>
<dbReference type="AlphaFoldDB" id="A0AB34WXR7"/>
<evidence type="ECO:0000256" key="5">
    <source>
        <dbReference type="ARBA" id="ARBA00023136"/>
    </source>
</evidence>
<dbReference type="RefSeq" id="WP_156430239.1">
    <property type="nucleotide sequence ID" value="NZ_KQ960687.1"/>
</dbReference>
<comment type="caution">
    <text evidence="7">The sequence shown here is derived from an EMBL/GenBank/DDBJ whole genome shotgun (WGS) entry which is preliminary data.</text>
</comment>
<dbReference type="Proteomes" id="UP000070572">
    <property type="component" value="Unassembled WGS sequence"/>
</dbReference>
<feature type="transmembrane region" description="Helical" evidence="6">
    <location>
        <begin position="101"/>
        <end position="121"/>
    </location>
</feature>
<organism evidence="7 8">
    <name type="scientific">Varibaculum cambriense</name>
    <dbReference type="NCBI Taxonomy" id="184870"/>
    <lineage>
        <taxon>Bacteria</taxon>
        <taxon>Bacillati</taxon>
        <taxon>Actinomycetota</taxon>
        <taxon>Actinomycetes</taxon>
        <taxon>Actinomycetales</taxon>
        <taxon>Actinomycetaceae</taxon>
        <taxon>Varibaculum</taxon>
    </lineage>
</organism>
<feature type="transmembrane region" description="Helical" evidence="6">
    <location>
        <begin position="75"/>
        <end position="95"/>
    </location>
</feature>
<dbReference type="PANTHER" id="PTHR30250">
    <property type="entry name" value="PST FAMILY PREDICTED COLANIC ACID TRANSPORTER"/>
    <property type="match status" value="1"/>
</dbReference>
<evidence type="ECO:0000313" key="8">
    <source>
        <dbReference type="Proteomes" id="UP000070572"/>
    </source>
</evidence>
<reference evidence="7 8" key="1">
    <citation type="submission" date="2016-01" db="EMBL/GenBank/DDBJ databases">
        <authorList>
            <person name="Mitreva M."/>
            <person name="Pepin K.H."/>
            <person name="Mihindukulasuriya K.A."/>
            <person name="Fulton R."/>
            <person name="Fronick C."/>
            <person name="O'Laughlin M."/>
            <person name="Miner T."/>
            <person name="Herter B."/>
            <person name="Rosa B.A."/>
            <person name="Cordes M."/>
            <person name="Tomlinson C."/>
            <person name="Wollam A."/>
            <person name="Palsikar V.B."/>
            <person name="Mardis E.R."/>
            <person name="Wilson R.K."/>
        </authorList>
    </citation>
    <scope>NUCLEOTIDE SEQUENCE [LARGE SCALE GENOMIC DNA]</scope>
    <source>
        <strain evidence="7 8">DNF00696</strain>
    </source>
</reference>
<feature type="transmembrane region" description="Helical" evidence="6">
    <location>
        <begin position="232"/>
        <end position="259"/>
    </location>
</feature>
<dbReference type="GO" id="GO:0005886">
    <property type="term" value="C:plasma membrane"/>
    <property type="evidence" value="ECO:0007669"/>
    <property type="project" value="UniProtKB-SubCell"/>
</dbReference>
<feature type="transmembrane region" description="Helical" evidence="6">
    <location>
        <begin position="159"/>
        <end position="179"/>
    </location>
</feature>
<evidence type="ECO:0000256" key="4">
    <source>
        <dbReference type="ARBA" id="ARBA00022989"/>
    </source>
</evidence>
<evidence type="ECO:0000256" key="1">
    <source>
        <dbReference type="ARBA" id="ARBA00004651"/>
    </source>
</evidence>
<evidence type="ECO:0000256" key="2">
    <source>
        <dbReference type="ARBA" id="ARBA00022475"/>
    </source>
</evidence>
<keyword evidence="2" id="KW-1003">Cell membrane</keyword>
<feature type="transmembrane region" description="Helical" evidence="6">
    <location>
        <begin position="314"/>
        <end position="334"/>
    </location>
</feature>